<dbReference type="AlphaFoldDB" id="A0A1J5RBY3"/>
<accession>A0A1J5RBY3</accession>
<feature type="region of interest" description="Disordered" evidence="1">
    <location>
        <begin position="1"/>
        <end position="48"/>
    </location>
</feature>
<feature type="compositionally biased region" description="Polar residues" evidence="1">
    <location>
        <begin position="30"/>
        <end position="41"/>
    </location>
</feature>
<organism evidence="2">
    <name type="scientific">mine drainage metagenome</name>
    <dbReference type="NCBI Taxonomy" id="410659"/>
    <lineage>
        <taxon>unclassified sequences</taxon>
        <taxon>metagenomes</taxon>
        <taxon>ecological metagenomes</taxon>
    </lineage>
</organism>
<gene>
    <name evidence="2" type="ORF">GALL_244380</name>
</gene>
<evidence type="ECO:0000313" key="2">
    <source>
        <dbReference type="EMBL" id="OIQ93590.1"/>
    </source>
</evidence>
<reference evidence="2" key="1">
    <citation type="submission" date="2016-10" db="EMBL/GenBank/DDBJ databases">
        <title>Sequence of Gallionella enrichment culture.</title>
        <authorList>
            <person name="Poehlein A."/>
            <person name="Muehling M."/>
            <person name="Daniel R."/>
        </authorList>
    </citation>
    <scope>NUCLEOTIDE SEQUENCE</scope>
</reference>
<name>A0A1J5RBY3_9ZZZZ</name>
<dbReference type="EMBL" id="MLJW01000204">
    <property type="protein sequence ID" value="OIQ93590.1"/>
    <property type="molecule type" value="Genomic_DNA"/>
</dbReference>
<sequence>MDRNGWIALRLPQPKTRPSPKRLQPAPTEITANGKNTQTGAFSPRIGHQTDGIIEARTRQRRSPNLAASLPRSHMATTVSMTTSVLPSAPYGLSDGGIWPKVG</sequence>
<protein>
    <submittedName>
        <fullName evidence="2">Uncharacterized protein</fullName>
    </submittedName>
</protein>
<comment type="caution">
    <text evidence="2">The sequence shown here is derived from an EMBL/GenBank/DDBJ whole genome shotgun (WGS) entry which is preliminary data.</text>
</comment>
<proteinExistence type="predicted"/>
<evidence type="ECO:0000256" key="1">
    <source>
        <dbReference type="SAM" id="MobiDB-lite"/>
    </source>
</evidence>